<proteinExistence type="predicted"/>
<dbReference type="Pfam" id="PF14238">
    <property type="entry name" value="DUF4340"/>
    <property type="match status" value="1"/>
</dbReference>
<dbReference type="InterPro" id="IPR025641">
    <property type="entry name" value="DUF4340"/>
</dbReference>
<name>A0A381R0F3_9ZZZZ</name>
<organism evidence="2">
    <name type="scientific">marine metagenome</name>
    <dbReference type="NCBI Taxonomy" id="408172"/>
    <lineage>
        <taxon>unclassified sequences</taxon>
        <taxon>metagenomes</taxon>
        <taxon>ecological metagenomes</taxon>
    </lineage>
</organism>
<evidence type="ECO:0000259" key="1">
    <source>
        <dbReference type="Pfam" id="PF14238"/>
    </source>
</evidence>
<dbReference type="EMBL" id="UINC01001624">
    <property type="protein sequence ID" value="SUZ85182.1"/>
    <property type="molecule type" value="Genomic_DNA"/>
</dbReference>
<accession>A0A381R0F3</accession>
<feature type="domain" description="DUF4340" evidence="1">
    <location>
        <begin position="61"/>
        <end position="168"/>
    </location>
</feature>
<dbReference type="AlphaFoldDB" id="A0A381R0F3"/>
<gene>
    <name evidence="2" type="ORF">METZ01_LOCUS38036</name>
</gene>
<evidence type="ECO:0000313" key="2">
    <source>
        <dbReference type="EMBL" id="SUZ85182.1"/>
    </source>
</evidence>
<protein>
    <recommendedName>
        <fullName evidence="1">DUF4340 domain-containing protein</fullName>
    </recommendedName>
</protein>
<reference evidence="2" key="1">
    <citation type="submission" date="2018-05" db="EMBL/GenBank/DDBJ databases">
        <authorList>
            <person name="Lanie J.A."/>
            <person name="Ng W.-L."/>
            <person name="Kazmierczak K.M."/>
            <person name="Andrzejewski T.M."/>
            <person name="Davidsen T.M."/>
            <person name="Wayne K.J."/>
            <person name="Tettelin H."/>
            <person name="Glass J.I."/>
            <person name="Rusch D."/>
            <person name="Podicherti R."/>
            <person name="Tsui H.-C.T."/>
            <person name="Winkler M.E."/>
        </authorList>
    </citation>
    <scope>NUCLEOTIDE SEQUENCE</scope>
</reference>
<sequence>MQVTLGVFVLLVLLFFMNQKSQNDLTVEGTVIFSGSQEDVSRFLIIEGPDTLELVLKDSVWSITQADTLVIKKNQIEKLFDRVLQVKKEVIVSRNPEKWSTFGVSDSLGRQFSFFNKNSKSLGSYVFGNEGQDFQHNYIRDMNGSDVFRTNDNVYFLLNSKPTYWGKKPPKPTPELEKIDTTSAS</sequence>